<gene>
    <name evidence="4" type="ORF">K431DRAFT_289828</name>
</gene>
<dbReference type="PANTHER" id="PTHR38793">
    <property type="entry name" value="SLATT_FUNGAL DOMAIN-CONTAINING PROTEIN-RELATED"/>
    <property type="match status" value="1"/>
</dbReference>
<proteinExistence type="predicted"/>
<feature type="transmembrane region" description="Helical" evidence="2">
    <location>
        <begin position="41"/>
        <end position="63"/>
    </location>
</feature>
<feature type="compositionally biased region" description="Low complexity" evidence="1">
    <location>
        <begin position="155"/>
        <end position="169"/>
    </location>
</feature>
<evidence type="ECO:0000313" key="5">
    <source>
        <dbReference type="Proteomes" id="UP000799441"/>
    </source>
</evidence>
<dbReference type="OrthoDB" id="4472872at2759"/>
<feature type="region of interest" description="Disordered" evidence="1">
    <location>
        <begin position="150"/>
        <end position="169"/>
    </location>
</feature>
<feature type="domain" description="SMODS and SLOG-associating 2TM effector" evidence="3">
    <location>
        <begin position="29"/>
        <end position="145"/>
    </location>
</feature>
<keyword evidence="5" id="KW-1185">Reference proteome</keyword>
<dbReference type="EMBL" id="MU003917">
    <property type="protein sequence ID" value="KAF2715944.1"/>
    <property type="molecule type" value="Genomic_DNA"/>
</dbReference>
<organism evidence="4 5">
    <name type="scientific">Polychaeton citri CBS 116435</name>
    <dbReference type="NCBI Taxonomy" id="1314669"/>
    <lineage>
        <taxon>Eukaryota</taxon>
        <taxon>Fungi</taxon>
        <taxon>Dikarya</taxon>
        <taxon>Ascomycota</taxon>
        <taxon>Pezizomycotina</taxon>
        <taxon>Dothideomycetes</taxon>
        <taxon>Dothideomycetidae</taxon>
        <taxon>Capnodiales</taxon>
        <taxon>Capnodiaceae</taxon>
        <taxon>Polychaeton</taxon>
    </lineage>
</organism>
<dbReference type="Pfam" id="PF18142">
    <property type="entry name" value="SLATT_fungal"/>
    <property type="match status" value="1"/>
</dbReference>
<dbReference type="NCBIfam" id="NF033635">
    <property type="entry name" value="SLATT_fungal"/>
    <property type="match status" value="1"/>
</dbReference>
<feature type="transmembrane region" description="Helical" evidence="2">
    <location>
        <begin position="69"/>
        <end position="91"/>
    </location>
</feature>
<evidence type="ECO:0000313" key="4">
    <source>
        <dbReference type="EMBL" id="KAF2715944.1"/>
    </source>
</evidence>
<protein>
    <recommendedName>
        <fullName evidence="3">SMODS and SLOG-associating 2TM effector domain-containing protein</fullName>
    </recommendedName>
</protein>
<keyword evidence="2" id="KW-0812">Transmembrane</keyword>
<sequence length="169" mass="19012">MIGMRAPPEQPMLSASALEAGSGLYHDISHNHRRLKRAYRLFETVIYLALLVQTLLSTIFIVLGSVKGDYHICIAVLGAVSAVIAGVLALTKGTGMPNRIRMERDSVWEVRRMCEALYWQVNAGKHARYEDVEDIWKRFMDIKRNAAKNHPDTWNASRRSSSAGSNSLR</sequence>
<comment type="caution">
    <text evidence="4">The sequence shown here is derived from an EMBL/GenBank/DDBJ whole genome shotgun (WGS) entry which is preliminary data.</text>
</comment>
<name>A0A9P4PXN0_9PEZI</name>
<dbReference type="AlphaFoldDB" id="A0A9P4PXN0"/>
<keyword evidence="2" id="KW-1133">Transmembrane helix</keyword>
<dbReference type="InterPro" id="IPR041622">
    <property type="entry name" value="SLATT_fungi"/>
</dbReference>
<evidence type="ECO:0000256" key="1">
    <source>
        <dbReference type="SAM" id="MobiDB-lite"/>
    </source>
</evidence>
<evidence type="ECO:0000256" key="2">
    <source>
        <dbReference type="SAM" id="Phobius"/>
    </source>
</evidence>
<accession>A0A9P4PXN0</accession>
<reference evidence="4" key="1">
    <citation type="journal article" date="2020" name="Stud. Mycol.">
        <title>101 Dothideomycetes genomes: a test case for predicting lifestyles and emergence of pathogens.</title>
        <authorList>
            <person name="Haridas S."/>
            <person name="Albert R."/>
            <person name="Binder M."/>
            <person name="Bloem J."/>
            <person name="Labutti K."/>
            <person name="Salamov A."/>
            <person name="Andreopoulos B."/>
            <person name="Baker S."/>
            <person name="Barry K."/>
            <person name="Bills G."/>
            <person name="Bluhm B."/>
            <person name="Cannon C."/>
            <person name="Castanera R."/>
            <person name="Culley D."/>
            <person name="Daum C."/>
            <person name="Ezra D."/>
            <person name="Gonzalez J."/>
            <person name="Henrissat B."/>
            <person name="Kuo A."/>
            <person name="Liang C."/>
            <person name="Lipzen A."/>
            <person name="Lutzoni F."/>
            <person name="Magnuson J."/>
            <person name="Mondo S."/>
            <person name="Nolan M."/>
            <person name="Ohm R."/>
            <person name="Pangilinan J."/>
            <person name="Park H.-J."/>
            <person name="Ramirez L."/>
            <person name="Alfaro M."/>
            <person name="Sun H."/>
            <person name="Tritt A."/>
            <person name="Yoshinaga Y."/>
            <person name="Zwiers L.-H."/>
            <person name="Turgeon B."/>
            <person name="Goodwin S."/>
            <person name="Spatafora J."/>
            <person name="Crous P."/>
            <person name="Grigoriev I."/>
        </authorList>
    </citation>
    <scope>NUCLEOTIDE SEQUENCE</scope>
    <source>
        <strain evidence="4">CBS 116435</strain>
    </source>
</reference>
<dbReference type="Proteomes" id="UP000799441">
    <property type="component" value="Unassembled WGS sequence"/>
</dbReference>
<keyword evidence="2" id="KW-0472">Membrane</keyword>
<evidence type="ECO:0000259" key="3">
    <source>
        <dbReference type="Pfam" id="PF18142"/>
    </source>
</evidence>
<dbReference type="PANTHER" id="PTHR38793:SF3">
    <property type="entry name" value="SMODS AND SLOG-ASSOCIATING 2TM EFFECTOR DOMAIN-CONTAINING PROTEIN"/>
    <property type="match status" value="1"/>
</dbReference>